<protein>
    <submittedName>
        <fullName evidence="1">3'-5' exonuclease</fullName>
    </submittedName>
</protein>
<keyword evidence="1" id="KW-0269">Exonuclease</keyword>
<keyword evidence="1" id="KW-0378">Hydrolase</keyword>
<evidence type="ECO:0000313" key="1">
    <source>
        <dbReference type="EMBL" id="KAJ1901866.1"/>
    </source>
</evidence>
<dbReference type="Proteomes" id="UP001150581">
    <property type="component" value="Unassembled WGS sequence"/>
</dbReference>
<accession>A0ACC1IW59</accession>
<name>A0ACC1IW59_9FUNG</name>
<sequence length="455" mass="50538">MTIKEQRPKKVAEDDGPQDTVVSVTSLAKKTKKRPKCGPDNDVENIVDALLGSDDDKKSSKKKKSIKAAKKARKEKALALAKEQEESDEEIEFNDDDVADLYAWDSENEGQVISKKRAAAALAAAPKLAAIPKSGDNSVEEDAEDAAARLAERQRVLRLAMAVADESEKRGNSDMPRNESEWFAKLDEEQHSRTSVPSTKRKTDGDSDDDMPTDLVRASGSETTTAAQRAVRTAASIPKEKREAVGKFLAIDCEMVGAGFKGSRSMLARVSIVNYYGHVVLDTFVKPTEAVTDYRTWVSGVRKSDLAKGRPFKEVQEQVAELVKDRVLVGHAIGNDLGALLLTHPSLLIRDTSRYAGFRKLNNGAAPGLRKLAASVLNINIQEGEHSSVTDAKTTMLLYRKVKDLWEKELAPKRYKIEIKKAKTKERFVQLRNEIQEQRKQLELQHEKQSHGLYE</sequence>
<reference evidence="1" key="1">
    <citation type="submission" date="2022-07" db="EMBL/GenBank/DDBJ databases">
        <title>Phylogenomic reconstructions and comparative analyses of Kickxellomycotina fungi.</title>
        <authorList>
            <person name="Reynolds N.K."/>
            <person name="Stajich J.E."/>
            <person name="Barry K."/>
            <person name="Grigoriev I.V."/>
            <person name="Crous P."/>
            <person name="Smith M.E."/>
        </authorList>
    </citation>
    <scope>NUCLEOTIDE SEQUENCE</scope>
    <source>
        <strain evidence="1">Benny 63K</strain>
    </source>
</reference>
<comment type="caution">
    <text evidence="1">The sequence shown here is derived from an EMBL/GenBank/DDBJ whole genome shotgun (WGS) entry which is preliminary data.</text>
</comment>
<keyword evidence="1" id="KW-0540">Nuclease</keyword>
<gene>
    <name evidence="1" type="primary">REX4_1</name>
    <name evidence="1" type="ORF">LPJ66_000477</name>
</gene>
<evidence type="ECO:0000313" key="2">
    <source>
        <dbReference type="Proteomes" id="UP001150581"/>
    </source>
</evidence>
<keyword evidence="2" id="KW-1185">Reference proteome</keyword>
<dbReference type="EMBL" id="JANBPG010000013">
    <property type="protein sequence ID" value="KAJ1901866.1"/>
    <property type="molecule type" value="Genomic_DNA"/>
</dbReference>
<organism evidence="1 2">
    <name type="scientific">Kickxella alabastrina</name>
    <dbReference type="NCBI Taxonomy" id="61397"/>
    <lineage>
        <taxon>Eukaryota</taxon>
        <taxon>Fungi</taxon>
        <taxon>Fungi incertae sedis</taxon>
        <taxon>Zoopagomycota</taxon>
        <taxon>Kickxellomycotina</taxon>
        <taxon>Kickxellomycetes</taxon>
        <taxon>Kickxellales</taxon>
        <taxon>Kickxellaceae</taxon>
        <taxon>Kickxella</taxon>
    </lineage>
</organism>
<proteinExistence type="predicted"/>